<dbReference type="Gene3D" id="4.10.400.10">
    <property type="entry name" value="Low-density Lipoprotein Receptor"/>
    <property type="match status" value="2"/>
</dbReference>
<dbReference type="AlphaFoldDB" id="A0A0B6XWD5"/>
<dbReference type="EMBL" id="HACG01000740">
    <property type="protein sequence ID" value="CEK47605.1"/>
    <property type="molecule type" value="Transcribed_RNA"/>
</dbReference>
<dbReference type="CDD" id="cd00112">
    <property type="entry name" value="LDLa"/>
    <property type="match status" value="2"/>
</dbReference>
<evidence type="ECO:0000313" key="3">
    <source>
        <dbReference type="EMBL" id="CEK47605.1"/>
    </source>
</evidence>
<comment type="caution">
    <text evidence="2">Lacks conserved residue(s) required for the propagation of feature annotation.</text>
</comment>
<reference evidence="3" key="1">
    <citation type="submission" date="2014-12" db="EMBL/GenBank/DDBJ databases">
        <title>Insight into the proteome of Arion vulgaris.</title>
        <authorList>
            <person name="Aradska J."/>
            <person name="Bulat T."/>
            <person name="Smidak R."/>
            <person name="Sarate P."/>
            <person name="Gangsoo J."/>
            <person name="Sialana F."/>
            <person name="Bilban M."/>
            <person name="Lubec G."/>
        </authorList>
    </citation>
    <scope>NUCLEOTIDE SEQUENCE</scope>
    <source>
        <tissue evidence="3">Skin</tissue>
    </source>
</reference>
<gene>
    <name evidence="3" type="primary">ORF1742</name>
</gene>
<dbReference type="InterPro" id="IPR002172">
    <property type="entry name" value="LDrepeatLR_classA_rpt"/>
</dbReference>
<dbReference type="InterPro" id="IPR036055">
    <property type="entry name" value="LDL_receptor-like_sf"/>
</dbReference>
<accession>A0A0B6XWD5</accession>
<feature type="non-terminal residue" evidence="3">
    <location>
        <position position="80"/>
    </location>
</feature>
<dbReference type="GO" id="GO:0043235">
    <property type="term" value="C:receptor complex"/>
    <property type="evidence" value="ECO:0007669"/>
    <property type="project" value="TreeGrafter"/>
</dbReference>
<dbReference type="SMART" id="SM00192">
    <property type="entry name" value="LDLa"/>
    <property type="match status" value="2"/>
</dbReference>
<feature type="disulfide bond" evidence="2">
    <location>
        <begin position="4"/>
        <end position="16"/>
    </location>
</feature>
<protein>
    <submittedName>
        <fullName evidence="3">Uncharacterized protein</fullName>
    </submittedName>
</protein>
<feature type="non-terminal residue" evidence="3">
    <location>
        <position position="1"/>
    </location>
</feature>
<name>A0A0B6XWD5_9EUPU</name>
<sequence length="80" mass="9458">QRFCQRDEYACLDGTCIRKEFQCDGKHDCFNGLDEMNCTLNRALIEGCHWTQFRCDDRTQCIPSFWQCDGEFDCIDKSDE</sequence>
<dbReference type="InterPro" id="IPR051221">
    <property type="entry name" value="LDLR-related"/>
</dbReference>
<dbReference type="PROSITE" id="PS50068">
    <property type="entry name" value="LDLRA_2"/>
    <property type="match status" value="2"/>
</dbReference>
<proteinExistence type="predicted"/>
<dbReference type="SUPFAM" id="SSF57424">
    <property type="entry name" value="LDL receptor-like module"/>
    <property type="match status" value="2"/>
</dbReference>
<organism evidence="3">
    <name type="scientific">Arion vulgaris</name>
    <dbReference type="NCBI Taxonomy" id="1028688"/>
    <lineage>
        <taxon>Eukaryota</taxon>
        <taxon>Metazoa</taxon>
        <taxon>Spiralia</taxon>
        <taxon>Lophotrochozoa</taxon>
        <taxon>Mollusca</taxon>
        <taxon>Gastropoda</taxon>
        <taxon>Heterobranchia</taxon>
        <taxon>Euthyneura</taxon>
        <taxon>Panpulmonata</taxon>
        <taxon>Eupulmonata</taxon>
        <taxon>Stylommatophora</taxon>
        <taxon>Helicina</taxon>
        <taxon>Arionoidea</taxon>
        <taxon>Arionidae</taxon>
        <taxon>Arion</taxon>
    </lineage>
</organism>
<dbReference type="Pfam" id="PF00057">
    <property type="entry name" value="Ldl_recept_a"/>
    <property type="match status" value="2"/>
</dbReference>
<feature type="disulfide bond" evidence="2">
    <location>
        <begin position="11"/>
        <end position="29"/>
    </location>
</feature>
<feature type="disulfide bond" evidence="2">
    <location>
        <begin position="23"/>
        <end position="38"/>
    </location>
</feature>
<evidence type="ECO:0000256" key="2">
    <source>
        <dbReference type="PROSITE-ProRule" id="PRU00124"/>
    </source>
</evidence>
<dbReference type="PANTHER" id="PTHR22722">
    <property type="entry name" value="LOW-DENSITY LIPOPROTEIN RECEPTOR-RELATED PROTEIN 2-RELATED"/>
    <property type="match status" value="1"/>
</dbReference>
<evidence type="ECO:0000256" key="1">
    <source>
        <dbReference type="ARBA" id="ARBA00023157"/>
    </source>
</evidence>
<dbReference type="GO" id="GO:0005886">
    <property type="term" value="C:plasma membrane"/>
    <property type="evidence" value="ECO:0007669"/>
    <property type="project" value="TreeGrafter"/>
</dbReference>
<keyword evidence="1 2" id="KW-1015">Disulfide bond</keyword>
<dbReference type="PRINTS" id="PR00261">
    <property type="entry name" value="LDLRECEPTOR"/>
</dbReference>